<evidence type="ECO:0000256" key="6">
    <source>
        <dbReference type="RuleBase" id="RU003983"/>
    </source>
</evidence>
<organism evidence="8 9">
    <name type="scientific">Actinia tenebrosa</name>
    <name type="common">Australian red waratah sea anemone</name>
    <dbReference type="NCBI Taxonomy" id="6105"/>
    <lineage>
        <taxon>Eukaryota</taxon>
        <taxon>Metazoa</taxon>
        <taxon>Cnidaria</taxon>
        <taxon>Anthozoa</taxon>
        <taxon>Hexacorallia</taxon>
        <taxon>Actiniaria</taxon>
        <taxon>Actiniidae</taxon>
        <taxon>Actinia</taxon>
    </lineage>
</organism>
<dbReference type="RefSeq" id="XP_031555519.1">
    <property type="nucleotide sequence ID" value="XM_031699659.1"/>
</dbReference>
<accession>A0A6P8HGI1</accession>
<dbReference type="GeneID" id="116292359"/>
<evidence type="ECO:0000256" key="2">
    <source>
        <dbReference type="ARBA" id="ARBA00022723"/>
    </source>
</evidence>
<keyword evidence="5 6" id="KW-0482">Metalloprotease</keyword>
<evidence type="ECO:0000256" key="1">
    <source>
        <dbReference type="ARBA" id="ARBA00022670"/>
    </source>
</evidence>
<dbReference type="InterPro" id="IPR026620">
    <property type="entry name" value="TMEM177"/>
</dbReference>
<dbReference type="GO" id="GO:0016020">
    <property type="term" value="C:membrane"/>
    <property type="evidence" value="ECO:0007669"/>
    <property type="project" value="TreeGrafter"/>
</dbReference>
<dbReference type="KEGG" id="aten:116292359"/>
<sequence>MAFDLAGRIAVRFVRVSVGIGAGGLFLYHTVPHALPVNICLSAFGSEGENVSESCREQFKERAQKMNLKNPDRVTLFVNKGFSGFSAGSTSLPTGAVVGIPGWYQFKTPEDVMNSPINFKGRTIKWESEMGSQIKDSLISTPENISFTIGHEIAHLQSPEYKVINAVLSPSWLLATYKLASVTPRLAALPVLVDVILKVCILRLSYLGYKRVTKEIQHKEEFLADEMSARTDLEAALGGVNYLSKRLQLNQVLRALHGDQGLSYYDEDGNEIKMQQHPKLTERIKKIQQIVDEHLKKENEGLLEDDQN</sequence>
<dbReference type="GO" id="GO:0004222">
    <property type="term" value="F:metalloendopeptidase activity"/>
    <property type="evidence" value="ECO:0007669"/>
    <property type="project" value="InterPro"/>
</dbReference>
<evidence type="ECO:0000256" key="4">
    <source>
        <dbReference type="ARBA" id="ARBA00022833"/>
    </source>
</evidence>
<evidence type="ECO:0000259" key="7">
    <source>
        <dbReference type="Pfam" id="PF01435"/>
    </source>
</evidence>
<gene>
    <name evidence="9" type="primary">LOC116292359</name>
</gene>
<dbReference type="InterPro" id="IPR001915">
    <property type="entry name" value="Peptidase_M48"/>
</dbReference>
<keyword evidence="1 6" id="KW-0645">Protease</keyword>
<comment type="similarity">
    <text evidence="6">Belongs to the peptidase M48 family.</text>
</comment>
<dbReference type="PANTHER" id="PTHR21824">
    <property type="entry name" value="TRANSMEMBRANE PROTEIN 177"/>
    <property type="match status" value="1"/>
</dbReference>
<keyword evidence="3 6" id="KW-0378">Hydrolase</keyword>
<reference evidence="9" key="1">
    <citation type="submission" date="2025-08" db="UniProtKB">
        <authorList>
            <consortium name="RefSeq"/>
        </authorList>
    </citation>
    <scope>IDENTIFICATION</scope>
    <source>
        <tissue evidence="9">Tentacle</tissue>
    </source>
</reference>
<dbReference type="AlphaFoldDB" id="A0A6P8HGI1"/>
<protein>
    <submittedName>
        <fullName evidence="9">Transmembrane protein 177-like</fullName>
    </submittedName>
</protein>
<dbReference type="OrthoDB" id="110174at2759"/>
<proteinExistence type="inferred from homology"/>
<evidence type="ECO:0000313" key="8">
    <source>
        <dbReference type="Proteomes" id="UP000515163"/>
    </source>
</evidence>
<keyword evidence="2" id="KW-0479">Metal-binding</keyword>
<dbReference type="InParanoid" id="A0A6P8HGI1"/>
<dbReference type="FunCoup" id="A0A6P8HGI1">
    <property type="interactions" value="289"/>
</dbReference>
<name>A0A6P8HGI1_ACTTE</name>
<dbReference type="PANTHER" id="PTHR21824:SF4">
    <property type="entry name" value="TRANSMEMBRANE PROTEIN 177"/>
    <property type="match status" value="1"/>
</dbReference>
<keyword evidence="4 6" id="KW-0862">Zinc</keyword>
<dbReference type="GO" id="GO:0046872">
    <property type="term" value="F:metal ion binding"/>
    <property type="evidence" value="ECO:0007669"/>
    <property type="project" value="UniProtKB-KW"/>
</dbReference>
<keyword evidence="8" id="KW-1185">Reference proteome</keyword>
<feature type="domain" description="Peptidase M48" evidence="7">
    <location>
        <begin position="140"/>
        <end position="290"/>
    </location>
</feature>
<dbReference type="GO" id="GO:0006508">
    <property type="term" value="P:proteolysis"/>
    <property type="evidence" value="ECO:0007669"/>
    <property type="project" value="UniProtKB-KW"/>
</dbReference>
<dbReference type="Proteomes" id="UP000515163">
    <property type="component" value="Unplaced"/>
</dbReference>
<evidence type="ECO:0000256" key="3">
    <source>
        <dbReference type="ARBA" id="ARBA00022801"/>
    </source>
</evidence>
<dbReference type="Pfam" id="PF01435">
    <property type="entry name" value="Peptidase_M48"/>
    <property type="match status" value="1"/>
</dbReference>
<comment type="cofactor">
    <cofactor evidence="6">
        <name>Zn(2+)</name>
        <dbReference type="ChEBI" id="CHEBI:29105"/>
    </cofactor>
    <text evidence="6">Binds 1 zinc ion per subunit.</text>
</comment>
<evidence type="ECO:0000256" key="5">
    <source>
        <dbReference type="ARBA" id="ARBA00023049"/>
    </source>
</evidence>
<evidence type="ECO:0000313" key="9">
    <source>
        <dbReference type="RefSeq" id="XP_031555519.1"/>
    </source>
</evidence>